<dbReference type="InterPro" id="IPR009057">
    <property type="entry name" value="Homeodomain-like_sf"/>
</dbReference>
<dbReference type="GO" id="GO:0003700">
    <property type="term" value="F:DNA-binding transcription factor activity"/>
    <property type="evidence" value="ECO:0007669"/>
    <property type="project" value="InterPro"/>
</dbReference>
<organism evidence="2 3">
    <name type="scientific">Faecalicatena orotica</name>
    <dbReference type="NCBI Taxonomy" id="1544"/>
    <lineage>
        <taxon>Bacteria</taxon>
        <taxon>Bacillati</taxon>
        <taxon>Bacillota</taxon>
        <taxon>Clostridia</taxon>
        <taxon>Lachnospirales</taxon>
        <taxon>Lachnospiraceae</taxon>
        <taxon>Faecalicatena</taxon>
    </lineage>
</organism>
<comment type="caution">
    <text evidence="2">The sequence shown here is derived from an EMBL/GenBank/DDBJ whole genome shotgun (WGS) entry which is preliminary data.</text>
</comment>
<evidence type="ECO:0000313" key="2">
    <source>
        <dbReference type="EMBL" id="PWJ28943.1"/>
    </source>
</evidence>
<dbReference type="InterPro" id="IPR000281">
    <property type="entry name" value="HTH_RpiR"/>
</dbReference>
<feature type="domain" description="HTH rpiR-type" evidence="1">
    <location>
        <begin position="1"/>
        <end position="79"/>
    </location>
</feature>
<dbReference type="Pfam" id="PF01418">
    <property type="entry name" value="HTH_6"/>
    <property type="match status" value="1"/>
</dbReference>
<keyword evidence="3" id="KW-1185">Reference proteome</keyword>
<reference evidence="2 3" key="1">
    <citation type="submission" date="2018-05" db="EMBL/GenBank/DDBJ databases">
        <title>The Hungate 1000. A catalogue of reference genomes from the rumen microbiome.</title>
        <authorList>
            <person name="Kelly W."/>
        </authorList>
    </citation>
    <scope>NUCLEOTIDE SEQUENCE [LARGE SCALE GENOMIC DNA]</scope>
    <source>
        <strain evidence="2 3">NLAE-zl-C242</strain>
    </source>
</reference>
<dbReference type="GO" id="GO:0097367">
    <property type="term" value="F:carbohydrate derivative binding"/>
    <property type="evidence" value="ECO:0007669"/>
    <property type="project" value="InterPro"/>
</dbReference>
<dbReference type="SUPFAM" id="SSF46689">
    <property type="entry name" value="Homeodomain-like"/>
    <property type="match status" value="1"/>
</dbReference>
<protein>
    <submittedName>
        <fullName evidence="2">RpiR family transcriptional regulator</fullName>
    </submittedName>
</protein>
<dbReference type="Proteomes" id="UP000245845">
    <property type="component" value="Unassembled WGS sequence"/>
</dbReference>
<dbReference type="PROSITE" id="PS51071">
    <property type="entry name" value="HTH_RPIR"/>
    <property type="match status" value="1"/>
</dbReference>
<dbReference type="InterPro" id="IPR047640">
    <property type="entry name" value="RpiR-like"/>
</dbReference>
<accession>A0A2Y9BF38</accession>
<dbReference type="Gene3D" id="1.10.10.10">
    <property type="entry name" value="Winged helix-like DNA-binding domain superfamily/Winged helix DNA-binding domain"/>
    <property type="match status" value="1"/>
</dbReference>
<proteinExistence type="predicted"/>
<evidence type="ECO:0000313" key="3">
    <source>
        <dbReference type="Proteomes" id="UP000245845"/>
    </source>
</evidence>
<dbReference type="OrthoDB" id="3684496at2"/>
<dbReference type="InterPro" id="IPR036388">
    <property type="entry name" value="WH-like_DNA-bd_sf"/>
</dbReference>
<evidence type="ECO:0000259" key="1">
    <source>
        <dbReference type="PROSITE" id="PS51071"/>
    </source>
</evidence>
<dbReference type="PANTHER" id="PTHR30514:SF1">
    <property type="entry name" value="HTH-TYPE TRANSCRIPTIONAL REGULATOR HEXR-RELATED"/>
    <property type="match status" value="1"/>
</dbReference>
<gene>
    <name evidence="2" type="ORF">A8806_10791</name>
</gene>
<dbReference type="GO" id="GO:0003677">
    <property type="term" value="F:DNA binding"/>
    <property type="evidence" value="ECO:0007669"/>
    <property type="project" value="InterPro"/>
</dbReference>
<dbReference type="AlphaFoldDB" id="A0A2Y9BF38"/>
<name>A0A2Y9BF38_9FIRM</name>
<sequence length="259" mass="29926">MNVLQNLTVFYNQLAPDSTYRNVCRGILEHLNEAAEGTVYDLAELTNSSRTTIWRMIQKLGYESFTDFHHELKRAVKNYTYYNRILPAEDCTTAHNVKNALLSQMFGAYESMKADLDAGAVEAVAERLYSADKVRFYMPFQSSSIYSLQQNLAMSGVETAFYCLIPELLEDSRQLTENSIVFINTIEHAETMDLKPVFESIKKQNAVILGLTLSNSKYREYIDQELLGDENGKIVERLMAFDIYFYMLSEIYRMKYIMD</sequence>
<dbReference type="RefSeq" id="WP_109731483.1">
    <property type="nucleotide sequence ID" value="NZ_BAAACK010000011.1"/>
</dbReference>
<dbReference type="PANTHER" id="PTHR30514">
    <property type="entry name" value="GLUCOKINASE"/>
    <property type="match status" value="1"/>
</dbReference>
<dbReference type="EMBL" id="QGDL01000007">
    <property type="protein sequence ID" value="PWJ28943.1"/>
    <property type="molecule type" value="Genomic_DNA"/>
</dbReference>